<dbReference type="InterPro" id="IPR023210">
    <property type="entry name" value="NADP_OxRdtase_dom"/>
</dbReference>
<dbReference type="SUPFAM" id="SSF51430">
    <property type="entry name" value="NAD(P)-linked oxidoreductase"/>
    <property type="match status" value="1"/>
</dbReference>
<feature type="domain" description="NADP-dependent oxidoreductase" evidence="2">
    <location>
        <begin position="13"/>
        <end position="301"/>
    </location>
</feature>
<protein>
    <recommendedName>
        <fullName evidence="2">NADP-dependent oxidoreductase domain-containing protein</fullName>
    </recommendedName>
</protein>
<dbReference type="Proteomes" id="UP000053257">
    <property type="component" value="Unassembled WGS sequence"/>
</dbReference>
<sequence length="335" mass="37515">MSLRPDQKTALNIVLGCGVFGKEGTDGVRVHKVEDLNAILDTFQAHGQYELDSARTYCTGTSEELIGQVRWQERGLVIDTKLYPTHVNPRLVGPDGPISHGPEDLRKHLDIALKALKTNTIDLWYLHGPDRTTPYEETLKAVNELYHEGKFKRFGISNFMSWEVAEIVGICKARGYVVPSVYQGVYNAMHRNVEPELFPCLRKFGIAFYAYSPLGGGLFTGRYRSVNDTLEPGTRFDPSSGLSQSFRSVYWKEAYFTALTSVEAAAQKYSLTMGEVALRWLSHHSLLRQEHGDAIIIGASSNLVDLEKDPLPEAVVRALDDAWASVKPFASKYFH</sequence>
<dbReference type="InterPro" id="IPR036812">
    <property type="entry name" value="NAD(P)_OxRdtase_dom_sf"/>
</dbReference>
<keyword evidence="4" id="KW-1185">Reference proteome</keyword>
<dbReference type="Gene3D" id="3.20.20.100">
    <property type="entry name" value="NADP-dependent oxidoreductase domain"/>
    <property type="match status" value="1"/>
</dbReference>
<dbReference type="Pfam" id="PF00248">
    <property type="entry name" value="Aldo_ket_red"/>
    <property type="match status" value="1"/>
</dbReference>
<evidence type="ECO:0000259" key="2">
    <source>
        <dbReference type="Pfam" id="PF00248"/>
    </source>
</evidence>
<dbReference type="PANTHER" id="PTHR43364:SF4">
    <property type="entry name" value="NAD(P)-LINKED OXIDOREDUCTASE SUPERFAMILY PROTEIN"/>
    <property type="match status" value="1"/>
</dbReference>
<dbReference type="OrthoDB" id="2310150at2759"/>
<accession>A0A0C3S5N6</accession>
<reference evidence="3 4" key="1">
    <citation type="journal article" date="2014" name="PLoS Genet.">
        <title>Analysis of the Phlebiopsis gigantea genome, transcriptome and secretome provides insight into its pioneer colonization strategies of wood.</title>
        <authorList>
            <person name="Hori C."/>
            <person name="Ishida T."/>
            <person name="Igarashi K."/>
            <person name="Samejima M."/>
            <person name="Suzuki H."/>
            <person name="Master E."/>
            <person name="Ferreira P."/>
            <person name="Ruiz-Duenas F.J."/>
            <person name="Held B."/>
            <person name="Canessa P."/>
            <person name="Larrondo L.F."/>
            <person name="Schmoll M."/>
            <person name="Druzhinina I.S."/>
            <person name="Kubicek C.P."/>
            <person name="Gaskell J.A."/>
            <person name="Kersten P."/>
            <person name="St John F."/>
            <person name="Glasner J."/>
            <person name="Sabat G."/>
            <person name="Splinter BonDurant S."/>
            <person name="Syed K."/>
            <person name="Yadav J."/>
            <person name="Mgbeahuruike A.C."/>
            <person name="Kovalchuk A."/>
            <person name="Asiegbu F.O."/>
            <person name="Lackner G."/>
            <person name="Hoffmeister D."/>
            <person name="Rencoret J."/>
            <person name="Gutierrez A."/>
            <person name="Sun H."/>
            <person name="Lindquist E."/>
            <person name="Barry K."/>
            <person name="Riley R."/>
            <person name="Grigoriev I.V."/>
            <person name="Henrissat B."/>
            <person name="Kues U."/>
            <person name="Berka R.M."/>
            <person name="Martinez A.T."/>
            <person name="Covert S.F."/>
            <person name="Blanchette R.A."/>
            <person name="Cullen D."/>
        </authorList>
    </citation>
    <scope>NUCLEOTIDE SEQUENCE [LARGE SCALE GENOMIC DNA]</scope>
    <source>
        <strain evidence="3 4">11061_1 CR5-6</strain>
    </source>
</reference>
<organism evidence="3 4">
    <name type="scientific">Phlebiopsis gigantea (strain 11061_1 CR5-6)</name>
    <name type="common">White-rot fungus</name>
    <name type="synonym">Peniophora gigantea</name>
    <dbReference type="NCBI Taxonomy" id="745531"/>
    <lineage>
        <taxon>Eukaryota</taxon>
        <taxon>Fungi</taxon>
        <taxon>Dikarya</taxon>
        <taxon>Basidiomycota</taxon>
        <taxon>Agaricomycotina</taxon>
        <taxon>Agaricomycetes</taxon>
        <taxon>Polyporales</taxon>
        <taxon>Phanerochaetaceae</taxon>
        <taxon>Phlebiopsis</taxon>
    </lineage>
</organism>
<evidence type="ECO:0000313" key="3">
    <source>
        <dbReference type="EMBL" id="KIP05712.1"/>
    </source>
</evidence>
<gene>
    <name evidence="3" type="ORF">PHLGIDRAFT_119612</name>
</gene>
<dbReference type="STRING" id="745531.A0A0C3S5N6"/>
<dbReference type="PANTHER" id="PTHR43364">
    <property type="entry name" value="NADH-SPECIFIC METHYLGLYOXAL REDUCTASE-RELATED"/>
    <property type="match status" value="1"/>
</dbReference>
<dbReference type="EMBL" id="KN840536">
    <property type="protein sequence ID" value="KIP05712.1"/>
    <property type="molecule type" value="Genomic_DNA"/>
</dbReference>
<evidence type="ECO:0000256" key="1">
    <source>
        <dbReference type="ARBA" id="ARBA00023002"/>
    </source>
</evidence>
<proteinExistence type="predicted"/>
<evidence type="ECO:0000313" key="4">
    <source>
        <dbReference type="Proteomes" id="UP000053257"/>
    </source>
</evidence>
<keyword evidence="1" id="KW-0560">Oxidoreductase</keyword>
<dbReference type="GO" id="GO:0016491">
    <property type="term" value="F:oxidoreductase activity"/>
    <property type="evidence" value="ECO:0007669"/>
    <property type="project" value="UniProtKB-KW"/>
</dbReference>
<name>A0A0C3S5N6_PHLG1</name>
<dbReference type="CDD" id="cd19075">
    <property type="entry name" value="AKR_AKR7A1-5"/>
    <property type="match status" value="1"/>
</dbReference>
<dbReference type="AlphaFoldDB" id="A0A0C3S5N6"/>
<dbReference type="HOGENOM" id="CLU_023205_1_1_1"/>
<dbReference type="InterPro" id="IPR050523">
    <property type="entry name" value="AKR_Detox_Biosynth"/>
</dbReference>